<feature type="domain" description="PPIase FKBP-type" evidence="7">
    <location>
        <begin position="159"/>
        <end position="254"/>
    </location>
</feature>
<evidence type="ECO:0000256" key="4">
    <source>
        <dbReference type="ARBA" id="ARBA00023235"/>
    </source>
</evidence>
<dbReference type="InterPro" id="IPR001179">
    <property type="entry name" value="PPIase_FKBP_dom"/>
</dbReference>
<evidence type="ECO:0000313" key="8">
    <source>
        <dbReference type="EMBL" id="CAD8746031.1"/>
    </source>
</evidence>
<protein>
    <recommendedName>
        <fullName evidence="2 5">peptidylprolyl isomerase</fullName>
        <ecNumber evidence="2 5">5.2.1.8</ecNumber>
    </recommendedName>
</protein>
<keyword evidence="4 5" id="KW-0413">Isomerase</keyword>
<dbReference type="Pfam" id="PF00254">
    <property type="entry name" value="FKBP_C"/>
    <property type="match status" value="1"/>
</dbReference>
<dbReference type="PANTHER" id="PTHR43811">
    <property type="entry name" value="FKBP-TYPE PEPTIDYL-PROLYL CIS-TRANS ISOMERASE FKPA"/>
    <property type="match status" value="1"/>
</dbReference>
<feature type="signal peptide" evidence="6">
    <location>
        <begin position="1"/>
        <end position="24"/>
    </location>
</feature>
<dbReference type="InterPro" id="IPR046357">
    <property type="entry name" value="PPIase_dom_sf"/>
</dbReference>
<comment type="catalytic activity">
    <reaction evidence="1 5">
        <text>[protein]-peptidylproline (omega=180) = [protein]-peptidylproline (omega=0)</text>
        <dbReference type="Rhea" id="RHEA:16237"/>
        <dbReference type="Rhea" id="RHEA-COMP:10747"/>
        <dbReference type="Rhea" id="RHEA-COMP:10748"/>
        <dbReference type="ChEBI" id="CHEBI:83833"/>
        <dbReference type="ChEBI" id="CHEBI:83834"/>
        <dbReference type="EC" id="5.2.1.8"/>
    </reaction>
</comment>
<dbReference type="Gene3D" id="3.10.50.40">
    <property type="match status" value="1"/>
</dbReference>
<dbReference type="GO" id="GO:0003755">
    <property type="term" value="F:peptidyl-prolyl cis-trans isomerase activity"/>
    <property type="evidence" value="ECO:0007669"/>
    <property type="project" value="UniProtKB-KW"/>
</dbReference>
<evidence type="ECO:0000256" key="5">
    <source>
        <dbReference type="PROSITE-ProRule" id="PRU00277"/>
    </source>
</evidence>
<sequence>MASKMPSAALVLLSLSLMASSASAFLSPLTVPASSRARAVMGLRMGQGEGVEGASRSSRRVVMEGAFALGAGAVLRPLSAFAADDDDDDFDEAPRAETQQREVTFKTNDAVCEKHPTWKQCRKAAKSSGGSTKAPLQEMENGLKYKELTVGKGNSPRPGDTVTVHFSLFYKGDEIESSRESSGLAAAPLGFQYGVTKGAGSVLPAINDGITDMKVGGIRRVIAPPELAFGSKGKKPRIPPDATVEFDLQLLTVKRAGTNPISSQGRGAEKNTGLFDLF</sequence>
<evidence type="ECO:0000256" key="3">
    <source>
        <dbReference type="ARBA" id="ARBA00023110"/>
    </source>
</evidence>
<name>A0A7S0TW73_HEMAN</name>
<organism evidence="8">
    <name type="scientific">Hemiselmis andersenii</name>
    <name type="common">Cryptophyte alga</name>
    <dbReference type="NCBI Taxonomy" id="464988"/>
    <lineage>
        <taxon>Eukaryota</taxon>
        <taxon>Cryptophyceae</taxon>
        <taxon>Cryptomonadales</taxon>
        <taxon>Hemiselmidaceae</taxon>
        <taxon>Hemiselmis</taxon>
    </lineage>
</organism>
<dbReference type="AlphaFoldDB" id="A0A7S0TW73"/>
<accession>A0A7S0TW73</accession>
<evidence type="ECO:0000259" key="7">
    <source>
        <dbReference type="PROSITE" id="PS50059"/>
    </source>
</evidence>
<dbReference type="SUPFAM" id="SSF54534">
    <property type="entry name" value="FKBP-like"/>
    <property type="match status" value="1"/>
</dbReference>
<evidence type="ECO:0000256" key="2">
    <source>
        <dbReference type="ARBA" id="ARBA00013194"/>
    </source>
</evidence>
<evidence type="ECO:0000256" key="6">
    <source>
        <dbReference type="SAM" id="SignalP"/>
    </source>
</evidence>
<gene>
    <name evidence="8" type="ORF">HAND1043_LOCUS12527</name>
</gene>
<proteinExistence type="predicted"/>
<dbReference type="PROSITE" id="PS50059">
    <property type="entry name" value="FKBP_PPIASE"/>
    <property type="match status" value="1"/>
</dbReference>
<dbReference type="PANTHER" id="PTHR43811:SF19">
    <property type="entry name" value="39 KDA FK506-BINDING NUCLEAR PROTEIN"/>
    <property type="match status" value="1"/>
</dbReference>
<feature type="chain" id="PRO_5031328696" description="peptidylprolyl isomerase" evidence="6">
    <location>
        <begin position="25"/>
        <end position="278"/>
    </location>
</feature>
<keyword evidence="3 5" id="KW-0697">Rotamase</keyword>
<evidence type="ECO:0000256" key="1">
    <source>
        <dbReference type="ARBA" id="ARBA00000971"/>
    </source>
</evidence>
<dbReference type="EMBL" id="HBFK01020240">
    <property type="protein sequence ID" value="CAD8746031.1"/>
    <property type="molecule type" value="Transcribed_RNA"/>
</dbReference>
<keyword evidence="6" id="KW-0732">Signal</keyword>
<dbReference type="EC" id="5.2.1.8" evidence="2 5"/>
<reference evidence="8" key="1">
    <citation type="submission" date="2021-01" db="EMBL/GenBank/DDBJ databases">
        <authorList>
            <person name="Corre E."/>
            <person name="Pelletier E."/>
            <person name="Niang G."/>
            <person name="Scheremetjew M."/>
            <person name="Finn R."/>
            <person name="Kale V."/>
            <person name="Holt S."/>
            <person name="Cochrane G."/>
            <person name="Meng A."/>
            <person name="Brown T."/>
            <person name="Cohen L."/>
        </authorList>
    </citation>
    <scope>NUCLEOTIDE SEQUENCE</scope>
    <source>
        <strain evidence="8">CCMP441</strain>
    </source>
</reference>